<feature type="region of interest" description="Disordered" evidence="1">
    <location>
        <begin position="155"/>
        <end position="176"/>
    </location>
</feature>
<keyword evidence="3" id="KW-1185">Reference proteome</keyword>
<dbReference type="EMBL" id="JBEHCU010007073">
    <property type="protein sequence ID" value="KAL1395600.1"/>
    <property type="molecule type" value="Genomic_DNA"/>
</dbReference>
<evidence type="ECO:0000313" key="3">
    <source>
        <dbReference type="Proteomes" id="UP001562425"/>
    </source>
</evidence>
<feature type="compositionally biased region" description="Low complexity" evidence="1">
    <location>
        <begin position="9"/>
        <end position="21"/>
    </location>
</feature>
<sequence>MISTAGSKQPSQYQSSSATTSTDHHAQAMATNSNSTVLTTSGIIARMTSSSVEKQRTVSDSESEINYDMFSTSVTSADGAGSSLMNSSQISNTSTDSTHVKSANLTRSQNVGGSCRFPKLEECAHFHYERVQLGRLSVRLVADEKNDSQLGSLLATSTDLSSSQTGGTVITGGHKE</sequence>
<evidence type="ECO:0000313" key="2">
    <source>
        <dbReference type="EMBL" id="KAL1395600.1"/>
    </source>
</evidence>
<proteinExistence type="predicted"/>
<gene>
    <name evidence="2" type="ORF">pipiens_011128</name>
</gene>
<dbReference type="AlphaFoldDB" id="A0ABD1D8B7"/>
<evidence type="ECO:0000256" key="1">
    <source>
        <dbReference type="SAM" id="MobiDB-lite"/>
    </source>
</evidence>
<accession>A0ABD1D8B7</accession>
<feature type="region of interest" description="Disordered" evidence="1">
    <location>
        <begin position="1"/>
        <end position="37"/>
    </location>
</feature>
<reference evidence="2 3" key="1">
    <citation type="submission" date="2024-05" db="EMBL/GenBank/DDBJ databases">
        <title>Culex pipiens pipiens assembly and annotation.</title>
        <authorList>
            <person name="Alout H."/>
            <person name="Durand T."/>
        </authorList>
    </citation>
    <scope>NUCLEOTIDE SEQUENCE [LARGE SCALE GENOMIC DNA]</scope>
    <source>
        <strain evidence="2">HA-2024</strain>
        <tissue evidence="2">Whole body</tissue>
    </source>
</reference>
<dbReference type="Proteomes" id="UP001562425">
    <property type="component" value="Unassembled WGS sequence"/>
</dbReference>
<organism evidence="2 3">
    <name type="scientific">Culex pipiens pipiens</name>
    <name type="common">Northern house mosquito</name>
    <dbReference type="NCBI Taxonomy" id="38569"/>
    <lineage>
        <taxon>Eukaryota</taxon>
        <taxon>Metazoa</taxon>
        <taxon>Ecdysozoa</taxon>
        <taxon>Arthropoda</taxon>
        <taxon>Hexapoda</taxon>
        <taxon>Insecta</taxon>
        <taxon>Pterygota</taxon>
        <taxon>Neoptera</taxon>
        <taxon>Endopterygota</taxon>
        <taxon>Diptera</taxon>
        <taxon>Nematocera</taxon>
        <taxon>Culicoidea</taxon>
        <taxon>Culicidae</taxon>
        <taxon>Culicinae</taxon>
        <taxon>Culicini</taxon>
        <taxon>Culex</taxon>
        <taxon>Culex</taxon>
    </lineage>
</organism>
<protein>
    <submittedName>
        <fullName evidence="2">Uncharacterized protein</fullName>
    </submittedName>
</protein>
<name>A0ABD1D8B7_CULPP</name>
<comment type="caution">
    <text evidence="2">The sequence shown here is derived from an EMBL/GenBank/DDBJ whole genome shotgun (WGS) entry which is preliminary data.</text>
</comment>
<feature type="compositionally biased region" description="Low complexity" evidence="1">
    <location>
        <begin position="155"/>
        <end position="165"/>
    </location>
</feature>